<dbReference type="SUPFAM" id="SSF46785">
    <property type="entry name" value="Winged helix' DNA-binding domain"/>
    <property type="match status" value="1"/>
</dbReference>
<evidence type="ECO:0000256" key="1">
    <source>
        <dbReference type="ARBA" id="ARBA00022741"/>
    </source>
</evidence>
<dbReference type="GO" id="GO:0009265">
    <property type="term" value="P:2'-deoxyribonucleotide biosynthetic process"/>
    <property type="evidence" value="ECO:0007669"/>
    <property type="project" value="TreeGrafter"/>
</dbReference>
<dbReference type="InterPro" id="IPR036388">
    <property type="entry name" value="WH-like_DNA-bd_sf"/>
</dbReference>
<dbReference type="Gene3D" id="3.20.70.20">
    <property type="match status" value="1"/>
</dbReference>
<dbReference type="InterPro" id="IPR011991">
    <property type="entry name" value="ArsR-like_HTH"/>
</dbReference>
<dbReference type="SUPFAM" id="SSF51998">
    <property type="entry name" value="PFL-like glycyl radical enzymes"/>
    <property type="match status" value="1"/>
</dbReference>
<gene>
    <name evidence="6" type="ORF">NCAV_0078</name>
</gene>
<evidence type="ECO:0000259" key="4">
    <source>
        <dbReference type="Pfam" id="PF03477"/>
    </source>
</evidence>
<dbReference type="Pfam" id="PF03477">
    <property type="entry name" value="ATP-cone"/>
    <property type="match status" value="1"/>
</dbReference>
<dbReference type="PANTHER" id="PTHR21075:SF0">
    <property type="entry name" value="ANAEROBIC RIBONUCLEOSIDE-TRIPHOSPHATE REDUCTASE"/>
    <property type="match status" value="1"/>
</dbReference>
<name>A0A2K5ANQ6_9ARCH</name>
<dbReference type="Proteomes" id="UP000236248">
    <property type="component" value="Chromosome NCAV"/>
</dbReference>
<proteinExistence type="predicted"/>
<dbReference type="PANTHER" id="PTHR21075">
    <property type="entry name" value="ANAEROBIC RIBONUCLEOSIDE-TRIPHOSPHATE REDUCTASE"/>
    <property type="match status" value="1"/>
</dbReference>
<dbReference type="KEGG" id="ncv:NCAV_0078"/>
<organism evidence="6 7">
    <name type="scientific">Candidatus Nitrosocaldus cavascurensis</name>
    <dbReference type="NCBI Taxonomy" id="2058097"/>
    <lineage>
        <taxon>Archaea</taxon>
        <taxon>Nitrososphaerota</taxon>
        <taxon>Nitrososphaeria</taxon>
        <taxon>Candidatus Nitrosocaldales</taxon>
        <taxon>Candidatus Nitrosocaldaceae</taxon>
        <taxon>Candidatus Nitrosocaldus</taxon>
    </lineage>
</organism>
<dbReference type="InterPro" id="IPR055771">
    <property type="entry name" value="DUF7347"/>
</dbReference>
<dbReference type="Pfam" id="PF24038">
    <property type="entry name" value="DUF7347"/>
    <property type="match status" value="1"/>
</dbReference>
<dbReference type="GO" id="GO:0008998">
    <property type="term" value="F:ribonucleoside-triphosphate reductase (thioredoxin) activity"/>
    <property type="evidence" value="ECO:0007669"/>
    <property type="project" value="InterPro"/>
</dbReference>
<dbReference type="InterPro" id="IPR005144">
    <property type="entry name" value="ATP-cone_dom"/>
</dbReference>
<dbReference type="GO" id="GO:0006260">
    <property type="term" value="P:DNA replication"/>
    <property type="evidence" value="ECO:0007669"/>
    <property type="project" value="InterPro"/>
</dbReference>
<dbReference type="Pfam" id="PF13597">
    <property type="entry name" value="NRDD"/>
    <property type="match status" value="1"/>
</dbReference>
<dbReference type="GO" id="GO:0005524">
    <property type="term" value="F:ATP binding"/>
    <property type="evidence" value="ECO:0007669"/>
    <property type="project" value="UniProtKB-KW"/>
</dbReference>
<feature type="compositionally biased region" description="Low complexity" evidence="3">
    <location>
        <begin position="14"/>
        <end position="24"/>
    </location>
</feature>
<keyword evidence="7" id="KW-1185">Reference proteome</keyword>
<reference evidence="7" key="1">
    <citation type="submission" date="2018-01" db="EMBL/GenBank/DDBJ databases">
        <authorList>
            <person name="Kerou L M."/>
        </authorList>
    </citation>
    <scope>NUCLEOTIDE SEQUENCE [LARGE SCALE GENOMIC DNA]</scope>
    <source>
        <strain evidence="7">SCU2</strain>
    </source>
</reference>
<feature type="domain" description="DUF7347" evidence="5">
    <location>
        <begin position="34"/>
        <end position="108"/>
    </location>
</feature>
<dbReference type="AlphaFoldDB" id="A0A2K5ANQ6"/>
<dbReference type="GO" id="GO:0031250">
    <property type="term" value="C:anaerobic ribonucleoside-triphosphate reductase complex"/>
    <property type="evidence" value="ECO:0007669"/>
    <property type="project" value="TreeGrafter"/>
</dbReference>
<keyword evidence="2" id="KW-0067">ATP-binding</keyword>
<evidence type="ECO:0000259" key="5">
    <source>
        <dbReference type="Pfam" id="PF24038"/>
    </source>
</evidence>
<dbReference type="Gene3D" id="1.10.10.10">
    <property type="entry name" value="Winged helix-like DNA-binding domain superfamily/Winged helix DNA-binding domain"/>
    <property type="match status" value="1"/>
</dbReference>
<evidence type="ECO:0000256" key="2">
    <source>
        <dbReference type="ARBA" id="ARBA00022840"/>
    </source>
</evidence>
<accession>A0A2K5ANQ6</accession>
<feature type="region of interest" description="Disordered" evidence="3">
    <location>
        <begin position="1"/>
        <end position="24"/>
    </location>
</feature>
<feature type="domain" description="ATP-cone" evidence="4">
    <location>
        <begin position="130"/>
        <end position="200"/>
    </location>
</feature>
<keyword evidence="1" id="KW-0547">Nucleotide-binding</keyword>
<dbReference type="InterPro" id="IPR036390">
    <property type="entry name" value="WH_DNA-bd_sf"/>
</dbReference>
<dbReference type="EMBL" id="LT981265">
    <property type="protein sequence ID" value="SPC33278.1"/>
    <property type="molecule type" value="Genomic_DNA"/>
</dbReference>
<dbReference type="CDD" id="cd00090">
    <property type="entry name" value="HTH_ARSR"/>
    <property type="match status" value="1"/>
</dbReference>
<evidence type="ECO:0000256" key="3">
    <source>
        <dbReference type="SAM" id="MobiDB-lite"/>
    </source>
</evidence>
<evidence type="ECO:0000313" key="6">
    <source>
        <dbReference type="EMBL" id="SPC33278.1"/>
    </source>
</evidence>
<evidence type="ECO:0000313" key="7">
    <source>
        <dbReference type="Proteomes" id="UP000236248"/>
    </source>
</evidence>
<dbReference type="InterPro" id="IPR012833">
    <property type="entry name" value="NrdD"/>
</dbReference>
<dbReference type="GO" id="GO:0004748">
    <property type="term" value="F:ribonucleoside-diphosphate reductase activity, thioredoxin disulfide as acceptor"/>
    <property type="evidence" value="ECO:0007669"/>
    <property type="project" value="TreeGrafter"/>
</dbReference>
<sequence>MGLTNDYAERGDGSNNINSNSNSIEPVPKRVKMIFSVMTNPNRIDILRILNSKGSLTYSDLKAQVGFKSKKESGKFAYHLRKLLKHSLVALNRAERKYVITNKGKLILNLTRQIEERSVMESGNIYVRTKDRIEEFNTHKVTQSLVRETNMPPELAQKISEEVENKVHRMQGVYLTTPLIRDIVGSILLEHGHEDYRERFSTIGIPLSEMASMLANKSYDIGMLMNNMADALLKEYHLFHILPKDIADLHLSGDINIASLSCWSMMPDTIFVNIKELLDNYNESGNSKPRLHSIDGIDDPFIKVGILCSIISRYAADEVVVYGISDVLDDGTNGITGDKFARMLMIISSSITNSRISFVLREFFDNKGVAGELLDGYAYYVKHAQLPKISIVLPNHNHDGDGNTLIAEYVDKIVDISSMGGSIAVSDGLAGSNGLRCNSECTNLVLHSLSINLPRLAYESNNDEIYFRARLVLLLKPILTALSSRKAMVEDSLKHVLPFLSDGSVMDTSMVINMVDLQSSISNVLKHDDMVDVARKVRRTLVDKSREMGYGISIAMIDDGSASRLARLDVERYGRLPTNGSDYMHGVEVHAEDMPNLDASYYTNIAALSSIFDGGITTTLDVSNVNPSVARNAITHAMNMFSFFRIVSRGVRVCNRCGSKFSTASITAMKGSSANRCPNCNAPIISIK</sequence>
<protein>
    <submittedName>
        <fullName evidence="6">ArsR family transcriptional regulator</fullName>
    </submittedName>
</protein>